<dbReference type="GO" id="GO:0005524">
    <property type="term" value="F:ATP binding"/>
    <property type="evidence" value="ECO:0007669"/>
    <property type="project" value="UniProtKB-UniRule"/>
</dbReference>
<name>A0A0H3MZT3_CLODC</name>
<evidence type="ECO:0000256" key="3">
    <source>
        <dbReference type="ARBA" id="ARBA00022801"/>
    </source>
</evidence>
<dbReference type="GO" id="GO:0043138">
    <property type="term" value="F:3'-5' DNA helicase activity"/>
    <property type="evidence" value="ECO:0007669"/>
    <property type="project" value="UniProtKB-EC"/>
</dbReference>
<comment type="catalytic activity">
    <reaction evidence="8">
        <text>Couples ATP hydrolysis with the unwinding of duplex DNA by translocating in the 3'-5' direction.</text>
        <dbReference type="EC" id="5.6.2.4"/>
    </reaction>
</comment>
<dbReference type="Gene3D" id="1.10.10.160">
    <property type="match status" value="1"/>
</dbReference>
<evidence type="ECO:0000256" key="8">
    <source>
        <dbReference type="ARBA" id="ARBA00034617"/>
    </source>
</evidence>
<keyword evidence="3 11" id="KW-0378">Hydrolase</keyword>
<evidence type="ECO:0000259" key="12">
    <source>
        <dbReference type="PROSITE" id="PS51198"/>
    </source>
</evidence>
<evidence type="ECO:0000256" key="9">
    <source>
        <dbReference type="ARBA" id="ARBA00034808"/>
    </source>
</evidence>
<keyword evidence="5 11" id="KW-0067">ATP-binding</keyword>
<evidence type="ECO:0000313" key="14">
    <source>
        <dbReference type="EMBL" id="CBA61329.1"/>
    </source>
</evidence>
<dbReference type="Proteomes" id="UP000002068">
    <property type="component" value="Chromosome"/>
</dbReference>
<gene>
    <name evidence="14" type="ordered locus">CD196_0696</name>
</gene>
<comment type="catalytic activity">
    <reaction evidence="10">
        <text>ATP + H2O = ADP + phosphate + H(+)</text>
        <dbReference type="Rhea" id="RHEA:13065"/>
        <dbReference type="ChEBI" id="CHEBI:15377"/>
        <dbReference type="ChEBI" id="CHEBI:15378"/>
        <dbReference type="ChEBI" id="CHEBI:30616"/>
        <dbReference type="ChEBI" id="CHEBI:43474"/>
        <dbReference type="ChEBI" id="CHEBI:456216"/>
        <dbReference type="EC" id="5.6.2.4"/>
    </reaction>
</comment>
<dbReference type="Pfam" id="PF00580">
    <property type="entry name" value="UvrD-helicase"/>
    <property type="match status" value="1"/>
</dbReference>
<sequence>MVELIITTNIDIRKLNENQLEAVEHIDGPCMILAGPGSGKTRVITYRIANMVVNKNIAPTRILAISFTKASSIEMKNRALNLSDDIRLNKVTYGTFHSVFFKILRYFERYNLDSIFDEKSKRMTIKAILKSLNIENADDDENIGQVINEISYVKNELMDKNEFNSEVLTKDEFLKVYNLYEEQKSKVNKIDFDDMLIRTYYLLLNNKSALEMVRNVYKYILIDEFQDINKVQFEVLKLICSPLNNIFAVGDEDQSIYGFRGARPDFLLEFEQYFNNTKKIILDINYRSKSEIVYTANRLIDKNKNRYEKVIKCSQGDGGSVTYISPHDSEEEALYIAKEIIDEIQKDYVEYSDFAVIYRTNIQSRALVDVFMDMRIPFVVKDSVITIYDHWASQDILAYLRIGINPKSNKDWLRIINKPFRYISKDSINMVKDEKDFITALINKCNLHPKQVKTINDLEIDLSYLNTLNPKNAISYIRTSLDYDRYVLDYCSNRKIKTNGLVEILNELESSATNFNTVTEFLEHIDRVKTELTENNKNKQTEGVIFTTMHSAKGLEFRNVYIIGVNEGTIPHEKSYDICKEEKKEEQLEEERRLMYVAITRAEEKLCISSTLNKYGKKVDKSLFINDIKSPTKKEIDSIGVGDKVYHKKFHEGEIIKKDGIMFTIKFKDRERILDLKTCLLKNIIYTI</sequence>
<evidence type="ECO:0000256" key="1">
    <source>
        <dbReference type="ARBA" id="ARBA00009922"/>
    </source>
</evidence>
<dbReference type="InterPro" id="IPR014017">
    <property type="entry name" value="DNA_helicase_UvrD-like_C"/>
</dbReference>
<dbReference type="SUPFAM" id="SSF52540">
    <property type="entry name" value="P-loop containing nucleoside triphosphate hydrolases"/>
    <property type="match status" value="1"/>
</dbReference>
<dbReference type="InterPro" id="IPR014016">
    <property type="entry name" value="UvrD-like_ATP-bd"/>
</dbReference>
<dbReference type="PROSITE" id="PS51198">
    <property type="entry name" value="UVRD_HELICASE_ATP_BIND"/>
    <property type="match status" value="1"/>
</dbReference>
<evidence type="ECO:0000256" key="2">
    <source>
        <dbReference type="ARBA" id="ARBA00022741"/>
    </source>
</evidence>
<comment type="similarity">
    <text evidence="1">Belongs to the helicase family. UvrD subfamily.</text>
</comment>
<keyword evidence="6" id="KW-0238">DNA-binding</keyword>
<dbReference type="EC" id="5.6.2.4" evidence="9"/>
<dbReference type="KEGG" id="cdc:CD196_0696"/>
<dbReference type="PROSITE" id="PS51217">
    <property type="entry name" value="UVRD_HELICASE_CTER"/>
    <property type="match status" value="1"/>
</dbReference>
<dbReference type="Gene3D" id="1.10.486.10">
    <property type="entry name" value="PCRA, domain 4"/>
    <property type="match status" value="1"/>
</dbReference>
<feature type="binding site" evidence="11">
    <location>
        <begin position="34"/>
        <end position="41"/>
    </location>
    <ligand>
        <name>ATP</name>
        <dbReference type="ChEBI" id="CHEBI:30616"/>
    </ligand>
</feature>
<dbReference type="PANTHER" id="PTHR11070">
    <property type="entry name" value="UVRD / RECB / PCRA DNA HELICASE FAMILY MEMBER"/>
    <property type="match status" value="1"/>
</dbReference>
<proteinExistence type="inferred from homology"/>
<evidence type="ECO:0000256" key="11">
    <source>
        <dbReference type="PROSITE-ProRule" id="PRU00560"/>
    </source>
</evidence>
<keyword evidence="2 11" id="KW-0547">Nucleotide-binding</keyword>
<dbReference type="CDD" id="cd17932">
    <property type="entry name" value="DEXQc_UvrD"/>
    <property type="match status" value="1"/>
</dbReference>
<evidence type="ECO:0000256" key="4">
    <source>
        <dbReference type="ARBA" id="ARBA00022806"/>
    </source>
</evidence>
<protein>
    <recommendedName>
        <fullName evidence="9">DNA 3'-5' helicase</fullName>
        <ecNumber evidence="9">5.6.2.4</ecNumber>
    </recommendedName>
</protein>
<dbReference type="AlphaFoldDB" id="A0A0H3MZT3"/>
<dbReference type="RefSeq" id="WP_009888557.1">
    <property type="nucleotide sequence ID" value="NC_013315.1"/>
</dbReference>
<accession>A0A0H3MZT3</accession>
<keyword evidence="4 11" id="KW-0347">Helicase</keyword>
<organism evidence="14 15">
    <name type="scientific">Clostridioides difficile (strain CD196)</name>
    <name type="common">Peptoclostridium difficile</name>
    <dbReference type="NCBI Taxonomy" id="645462"/>
    <lineage>
        <taxon>Bacteria</taxon>
        <taxon>Bacillati</taxon>
        <taxon>Bacillota</taxon>
        <taxon>Clostridia</taxon>
        <taxon>Peptostreptococcales</taxon>
        <taxon>Peptostreptococcaceae</taxon>
        <taxon>Clostridioides</taxon>
    </lineage>
</organism>
<keyword evidence="7" id="KW-0413">Isomerase</keyword>
<evidence type="ECO:0000256" key="7">
    <source>
        <dbReference type="ARBA" id="ARBA00023235"/>
    </source>
</evidence>
<dbReference type="InterPro" id="IPR000212">
    <property type="entry name" value="DNA_helicase_UvrD/REP"/>
</dbReference>
<dbReference type="Gene3D" id="3.40.50.300">
    <property type="entry name" value="P-loop containing nucleotide triphosphate hydrolases"/>
    <property type="match status" value="2"/>
</dbReference>
<dbReference type="GO" id="GO:0033202">
    <property type="term" value="C:DNA helicase complex"/>
    <property type="evidence" value="ECO:0007669"/>
    <property type="project" value="TreeGrafter"/>
</dbReference>
<dbReference type="PANTHER" id="PTHR11070:SF2">
    <property type="entry name" value="ATP-DEPENDENT DNA HELICASE SRS2"/>
    <property type="match status" value="1"/>
</dbReference>
<dbReference type="GO" id="GO:0016887">
    <property type="term" value="F:ATP hydrolysis activity"/>
    <property type="evidence" value="ECO:0007669"/>
    <property type="project" value="RHEA"/>
</dbReference>
<dbReference type="EMBL" id="FN538970">
    <property type="protein sequence ID" value="CBA61329.1"/>
    <property type="molecule type" value="Genomic_DNA"/>
</dbReference>
<dbReference type="HOGENOM" id="CLU_004585_5_2_9"/>
<evidence type="ECO:0000256" key="5">
    <source>
        <dbReference type="ARBA" id="ARBA00022840"/>
    </source>
</evidence>
<reference evidence="14 15" key="1">
    <citation type="journal article" date="2009" name="Genome Biol.">
        <title>Comparative genome and phenotypic analysis of Clostridium difficile 027 strains provides insight into the evolution of a hypervirulent bacterium.</title>
        <authorList>
            <person name="Stabler R.A."/>
            <person name="He M."/>
            <person name="Dawson L."/>
            <person name="Martin M."/>
            <person name="Valiente E."/>
            <person name="Corton C."/>
            <person name="Lawley T.D."/>
            <person name="Sebaihia M."/>
            <person name="Quail M.A."/>
            <person name="Rose G."/>
            <person name="Gerding D.N."/>
            <person name="Gibert M."/>
            <person name="Popoff M.R."/>
            <person name="Parkhill J."/>
            <person name="Dougan G."/>
            <person name="Wren B.W."/>
        </authorList>
    </citation>
    <scope>NUCLEOTIDE SEQUENCE [LARGE SCALE GENOMIC DNA]</scope>
    <source>
        <strain evidence="14 15">CD196</strain>
    </source>
</reference>
<evidence type="ECO:0000256" key="10">
    <source>
        <dbReference type="ARBA" id="ARBA00048988"/>
    </source>
</evidence>
<feature type="domain" description="UvrD-like helicase C-terminal" evidence="13">
    <location>
        <begin position="290"/>
        <end position="554"/>
    </location>
</feature>
<evidence type="ECO:0000256" key="6">
    <source>
        <dbReference type="ARBA" id="ARBA00023125"/>
    </source>
</evidence>
<feature type="domain" description="UvrD-like helicase ATP-binding" evidence="12">
    <location>
        <begin position="13"/>
        <end position="289"/>
    </location>
</feature>
<dbReference type="GO" id="GO:0003677">
    <property type="term" value="F:DNA binding"/>
    <property type="evidence" value="ECO:0007669"/>
    <property type="project" value="UniProtKB-KW"/>
</dbReference>
<dbReference type="InterPro" id="IPR027417">
    <property type="entry name" value="P-loop_NTPase"/>
</dbReference>
<evidence type="ECO:0000313" key="15">
    <source>
        <dbReference type="Proteomes" id="UP000002068"/>
    </source>
</evidence>
<dbReference type="Pfam" id="PF13361">
    <property type="entry name" value="UvrD_C"/>
    <property type="match status" value="1"/>
</dbReference>
<evidence type="ECO:0000259" key="13">
    <source>
        <dbReference type="PROSITE" id="PS51217"/>
    </source>
</evidence>
<dbReference type="GO" id="GO:0005829">
    <property type="term" value="C:cytosol"/>
    <property type="evidence" value="ECO:0007669"/>
    <property type="project" value="TreeGrafter"/>
</dbReference>
<dbReference type="GO" id="GO:0000725">
    <property type="term" value="P:recombinational repair"/>
    <property type="evidence" value="ECO:0007669"/>
    <property type="project" value="TreeGrafter"/>
</dbReference>
<dbReference type="InterPro" id="IPR013986">
    <property type="entry name" value="DExx_box_DNA_helicase_dom_sf"/>
</dbReference>